<gene>
    <name evidence="1" type="ORF">GCM10017083_06310</name>
</gene>
<dbReference type="EMBL" id="BMZS01000002">
    <property type="protein sequence ID" value="GHD41906.1"/>
    <property type="molecule type" value="Genomic_DNA"/>
</dbReference>
<reference evidence="1" key="1">
    <citation type="journal article" date="2014" name="Int. J. Syst. Evol. Microbiol.">
        <title>Complete genome sequence of Corynebacterium casei LMG S-19264T (=DSM 44701T), isolated from a smear-ripened cheese.</title>
        <authorList>
            <consortium name="US DOE Joint Genome Institute (JGI-PGF)"/>
            <person name="Walter F."/>
            <person name="Albersmeier A."/>
            <person name="Kalinowski J."/>
            <person name="Ruckert C."/>
        </authorList>
    </citation>
    <scope>NUCLEOTIDE SEQUENCE</scope>
    <source>
        <strain evidence="1">KCTC 42651</strain>
    </source>
</reference>
<comment type="caution">
    <text evidence="1">The sequence shown here is derived from an EMBL/GenBank/DDBJ whole genome shotgun (WGS) entry which is preliminary data.</text>
</comment>
<dbReference type="AlphaFoldDB" id="A0A919CMX0"/>
<evidence type="ECO:0000313" key="1">
    <source>
        <dbReference type="EMBL" id="GHD41906.1"/>
    </source>
</evidence>
<proteinExistence type="predicted"/>
<dbReference type="Proteomes" id="UP000630353">
    <property type="component" value="Unassembled WGS sequence"/>
</dbReference>
<evidence type="ECO:0000313" key="2">
    <source>
        <dbReference type="Proteomes" id="UP000630353"/>
    </source>
</evidence>
<sequence>MRIIHPDDRQTAAIVQAMHAVATAEGGIELLPVERDSIAAIQRHLLHRDPPIEPAGRALPADLATVLDDPVMRCQTVRILAMLPVIDKRVMPAKVRVVEDAAERLGVEDQGLAILRQAVKGQYRRLAFGLMMRSVAHYWSPTGKARLRDWLDMLRIGMPAIPGLYGFLTDRSLLARYEGLGGRPHDSFGYGIWRFYKDRGFPIPGEPKSFPEGWSKHEAYHVISEYETSLQGEMLNAAFSGGNTEVLCMDLLLLTLLQFQAGIQVMPGPCLTDELRPDAFFRAVARGMATSVDLLDGWDLWTVVDLPLDELRRRYHVPPLSPEERAWLAANKALLA</sequence>
<reference evidence="1" key="2">
    <citation type="submission" date="2020-09" db="EMBL/GenBank/DDBJ databases">
        <authorList>
            <person name="Sun Q."/>
            <person name="Kim S."/>
        </authorList>
    </citation>
    <scope>NUCLEOTIDE SEQUENCE</scope>
    <source>
        <strain evidence="1">KCTC 42651</strain>
    </source>
</reference>
<dbReference type="RefSeq" id="WP_189987487.1">
    <property type="nucleotide sequence ID" value="NZ_BMZS01000002.1"/>
</dbReference>
<accession>A0A919CMX0</accession>
<name>A0A919CMX0_9PROT</name>
<organism evidence="1 2">
    <name type="scientific">Thalassobaculum fulvum</name>
    <dbReference type="NCBI Taxonomy" id="1633335"/>
    <lineage>
        <taxon>Bacteria</taxon>
        <taxon>Pseudomonadati</taxon>
        <taxon>Pseudomonadota</taxon>
        <taxon>Alphaproteobacteria</taxon>
        <taxon>Rhodospirillales</taxon>
        <taxon>Thalassobaculaceae</taxon>
        <taxon>Thalassobaculum</taxon>
    </lineage>
</organism>
<protein>
    <submittedName>
        <fullName evidence="1">Uncharacterized protein</fullName>
    </submittedName>
</protein>
<keyword evidence="2" id="KW-1185">Reference proteome</keyword>